<dbReference type="GO" id="GO:0090729">
    <property type="term" value="F:toxin activity"/>
    <property type="evidence" value="ECO:0007669"/>
    <property type="project" value="UniProtKB-KW"/>
</dbReference>
<gene>
    <name evidence="9" type="ORF">BS78_K036200</name>
</gene>
<dbReference type="Proteomes" id="UP001164776">
    <property type="component" value="Unassembled WGS sequence"/>
</dbReference>
<dbReference type="GO" id="GO:0017148">
    <property type="term" value="P:negative regulation of translation"/>
    <property type="evidence" value="ECO:0007669"/>
    <property type="project" value="UniProtKB-KW"/>
</dbReference>
<keyword evidence="7 8" id="KW-0652">Protein synthesis inhibitor</keyword>
<dbReference type="OrthoDB" id="675370at2759"/>
<evidence type="ECO:0000256" key="8">
    <source>
        <dbReference type="RuleBase" id="RU004915"/>
    </source>
</evidence>
<evidence type="ECO:0000256" key="4">
    <source>
        <dbReference type="ARBA" id="ARBA00022656"/>
    </source>
</evidence>
<evidence type="ECO:0000256" key="2">
    <source>
        <dbReference type="ARBA" id="ARBA00008544"/>
    </source>
</evidence>
<evidence type="ECO:0000256" key="5">
    <source>
        <dbReference type="ARBA" id="ARBA00022801"/>
    </source>
</evidence>
<dbReference type="SUPFAM" id="SSF56371">
    <property type="entry name" value="Ribosome inactivating proteins (RIP)"/>
    <property type="match status" value="1"/>
</dbReference>
<dbReference type="PANTHER" id="PTHR33453:SF9">
    <property type="entry name" value="ALBUMIN B-32"/>
    <property type="match status" value="1"/>
</dbReference>
<dbReference type="GO" id="GO:0030598">
    <property type="term" value="F:rRNA N-glycosylase activity"/>
    <property type="evidence" value="ECO:0007669"/>
    <property type="project" value="UniProtKB-EC"/>
</dbReference>
<dbReference type="InterPro" id="IPR001574">
    <property type="entry name" value="Ribosome_inactivat_prot"/>
</dbReference>
<reference evidence="9 10" key="1">
    <citation type="submission" date="2022-10" db="EMBL/GenBank/DDBJ databases">
        <title>WGS assembly of Paspalum vaginatum 540-79.</title>
        <authorList>
            <person name="Sun G."/>
            <person name="Wase N."/>
            <person name="Shu S."/>
            <person name="Jenkins J."/>
            <person name="Zhou B."/>
            <person name="Torres-Rodriguez J."/>
            <person name="Chen C."/>
            <person name="Sandor L."/>
            <person name="Plott C."/>
            <person name="Yoshinga Y."/>
            <person name="Daum C."/>
            <person name="Qi P."/>
            <person name="Barry K."/>
            <person name="Lipzen A."/>
            <person name="Berry L."/>
            <person name="Pedersen C."/>
            <person name="Gottilla T."/>
            <person name="Foltz A."/>
            <person name="Yu H."/>
            <person name="O'Malley R."/>
            <person name="Zhang C."/>
            <person name="Devos K."/>
            <person name="Sigmon B."/>
            <person name="Yu B."/>
            <person name="Obata T."/>
            <person name="Schmutz J."/>
            <person name="Schnable J."/>
        </authorList>
    </citation>
    <scope>NUCLEOTIDE SEQUENCE [LARGE SCALE GENOMIC DNA]</scope>
    <source>
        <strain evidence="10">cv. 540-79</strain>
    </source>
</reference>
<dbReference type="Gene3D" id="3.40.420.10">
    <property type="entry name" value="Ricin (A subunit), domain 1"/>
    <property type="match status" value="1"/>
</dbReference>
<dbReference type="InterPro" id="IPR016138">
    <property type="entry name" value="Ribosome_inactivat_prot_sub1"/>
</dbReference>
<accession>A0A9W7XC46</accession>
<dbReference type="PRINTS" id="PR00396">
    <property type="entry name" value="SHIGARICIN"/>
</dbReference>
<evidence type="ECO:0000256" key="6">
    <source>
        <dbReference type="ARBA" id="ARBA00022821"/>
    </source>
</evidence>
<dbReference type="EMBL" id="MU629521">
    <property type="protein sequence ID" value="KAJ1256400.1"/>
    <property type="molecule type" value="Genomic_DNA"/>
</dbReference>
<keyword evidence="6 8" id="KW-0611">Plant defense</keyword>
<protein>
    <recommendedName>
        <fullName evidence="3 8">rRNA N-glycosylase</fullName>
        <ecNumber evidence="3 8">3.2.2.22</ecNumber>
    </recommendedName>
</protein>
<evidence type="ECO:0000313" key="10">
    <source>
        <dbReference type="Proteomes" id="UP001164776"/>
    </source>
</evidence>
<name>A0A9W7XC46_9POAL</name>
<evidence type="ECO:0000256" key="7">
    <source>
        <dbReference type="ARBA" id="ARBA00023193"/>
    </source>
</evidence>
<comment type="similarity">
    <text evidence="2">Belongs to the ribosome-inactivating protein family. Type 1 RIP subfamily.</text>
</comment>
<comment type="catalytic activity">
    <reaction evidence="1 8">
        <text>Endohydrolysis of the N-glycosidic bond at one specific adenosine on the 28S rRNA.</text>
        <dbReference type="EC" id="3.2.2.22"/>
    </reaction>
</comment>
<evidence type="ECO:0000256" key="3">
    <source>
        <dbReference type="ARBA" id="ARBA00012001"/>
    </source>
</evidence>
<comment type="caution">
    <text evidence="9">The sequence shown here is derived from an EMBL/GenBank/DDBJ whole genome shotgun (WGS) entry which is preliminary data.</text>
</comment>
<dbReference type="EC" id="3.2.2.22" evidence="3 8"/>
<dbReference type="InterPro" id="IPR017989">
    <property type="entry name" value="Ribosome_inactivat_1/2"/>
</dbReference>
<dbReference type="InterPro" id="IPR036041">
    <property type="entry name" value="Ribosome-inact_prot_sf"/>
</dbReference>
<organism evidence="9 10">
    <name type="scientific">Paspalum vaginatum</name>
    <name type="common">seashore paspalum</name>
    <dbReference type="NCBI Taxonomy" id="158149"/>
    <lineage>
        <taxon>Eukaryota</taxon>
        <taxon>Viridiplantae</taxon>
        <taxon>Streptophyta</taxon>
        <taxon>Embryophyta</taxon>
        <taxon>Tracheophyta</taxon>
        <taxon>Spermatophyta</taxon>
        <taxon>Magnoliopsida</taxon>
        <taxon>Liliopsida</taxon>
        <taxon>Poales</taxon>
        <taxon>Poaceae</taxon>
        <taxon>PACMAD clade</taxon>
        <taxon>Panicoideae</taxon>
        <taxon>Andropogonodae</taxon>
        <taxon>Paspaleae</taxon>
        <taxon>Paspalinae</taxon>
        <taxon>Paspalum</taxon>
    </lineage>
</organism>
<dbReference type="AlphaFoldDB" id="A0A9W7XC46"/>
<evidence type="ECO:0000256" key="1">
    <source>
        <dbReference type="ARBA" id="ARBA00000237"/>
    </source>
</evidence>
<keyword evidence="10" id="KW-1185">Reference proteome</keyword>
<proteinExistence type="inferred from homology"/>
<keyword evidence="5 8" id="KW-0378">Hydrolase</keyword>
<dbReference type="GO" id="GO:0006952">
    <property type="term" value="P:defense response"/>
    <property type="evidence" value="ECO:0007669"/>
    <property type="project" value="UniProtKB-KW"/>
</dbReference>
<evidence type="ECO:0000313" key="9">
    <source>
        <dbReference type="EMBL" id="KAJ1256400.1"/>
    </source>
</evidence>
<dbReference type="PANTHER" id="PTHR33453">
    <property type="match status" value="1"/>
</dbReference>
<sequence length="208" mass="23126">MAAVPTPEFTDSFLVQTNNYGDFIRIVRQNVIKYCSDRTGIVQPVLPKEEKTPKLWFHVHLVHTSTSSLTLALRMDNLYLVGFRTPAGVWWELNNEQNEHLIRGAQWLGFGGRYQDLIGQKGLETVTLGRAQMATAVDVLAKHGGKASSAAEEEVELLRGADPYSQPKTMLAKLVIMLCEGLRFFTVSGTVDKEFENPAAAVTQMEGK</sequence>
<dbReference type="Pfam" id="PF00161">
    <property type="entry name" value="RIP"/>
    <property type="match status" value="1"/>
</dbReference>
<keyword evidence="4 8" id="KW-0800">Toxin</keyword>